<evidence type="ECO:0000256" key="3">
    <source>
        <dbReference type="ARBA" id="ARBA00022737"/>
    </source>
</evidence>
<dbReference type="InterPro" id="IPR011990">
    <property type="entry name" value="TPR-like_helical_dom_sf"/>
</dbReference>
<dbReference type="SMR" id="B5DLR2"/>
<dbReference type="InterPro" id="IPR019734">
    <property type="entry name" value="TPR_rpt"/>
</dbReference>
<dbReference type="SMART" id="SM00028">
    <property type="entry name" value="TPR"/>
    <property type="match status" value="4"/>
</dbReference>
<dbReference type="Pfam" id="PF07719">
    <property type="entry name" value="TPR_2"/>
    <property type="match status" value="1"/>
</dbReference>
<evidence type="ECO:0000256" key="1">
    <source>
        <dbReference type="ARBA" id="ARBA00004572"/>
    </source>
</evidence>
<dbReference type="GO" id="GO:0030150">
    <property type="term" value="P:protein import into mitochondrial matrix"/>
    <property type="evidence" value="ECO:0007669"/>
    <property type="project" value="TreeGrafter"/>
</dbReference>
<evidence type="ECO:0000256" key="9">
    <source>
        <dbReference type="ARBA" id="ARBA00038030"/>
    </source>
</evidence>
<dbReference type="GO" id="GO:0045039">
    <property type="term" value="P:protein insertion into mitochondrial inner membrane"/>
    <property type="evidence" value="ECO:0007669"/>
    <property type="project" value="TreeGrafter"/>
</dbReference>
<keyword evidence="3" id="KW-0677">Repeat</keyword>
<comment type="similarity">
    <text evidence="9">Belongs to the Tom70 family.</text>
</comment>
<dbReference type="Gene3D" id="1.25.40.10">
    <property type="entry name" value="Tetratricopeptide repeat domain"/>
    <property type="match status" value="2"/>
</dbReference>
<dbReference type="PROSITE" id="PS50005">
    <property type="entry name" value="TPR"/>
    <property type="match status" value="2"/>
</dbReference>
<name>B5DLR2_DROPS</name>
<protein>
    <submittedName>
        <fullName evidence="11">Mitochondrial import receptor subunit TOM70-like</fullName>
    </submittedName>
</protein>
<evidence type="ECO:0000256" key="2">
    <source>
        <dbReference type="ARBA" id="ARBA00022692"/>
    </source>
</evidence>
<organism evidence="10 11">
    <name type="scientific">Drosophila pseudoobscura pseudoobscura</name>
    <name type="common">Fruit fly</name>
    <dbReference type="NCBI Taxonomy" id="46245"/>
    <lineage>
        <taxon>Eukaryota</taxon>
        <taxon>Metazoa</taxon>
        <taxon>Ecdysozoa</taxon>
        <taxon>Arthropoda</taxon>
        <taxon>Hexapoda</taxon>
        <taxon>Insecta</taxon>
        <taxon>Pterygota</taxon>
        <taxon>Neoptera</taxon>
        <taxon>Endopterygota</taxon>
        <taxon>Diptera</taxon>
        <taxon>Brachycera</taxon>
        <taxon>Muscomorpha</taxon>
        <taxon>Ephydroidea</taxon>
        <taxon>Drosophilidae</taxon>
        <taxon>Drosophila</taxon>
        <taxon>Sophophora</taxon>
    </lineage>
</organism>
<dbReference type="HOGENOM" id="CLU_017516_2_0_1"/>
<dbReference type="Bgee" id="FBgn0244503">
    <property type="expression patterns" value="Expressed in male reproductive system and 1 other cell type or tissue"/>
</dbReference>
<dbReference type="GeneID" id="6902310"/>
<keyword evidence="7" id="KW-0496">Mitochondrion</keyword>
<dbReference type="PANTHER" id="PTHR46208">
    <property type="entry name" value="MITOCHONDRIAL IMPORT RECEPTOR SUBUNIT TOM70"/>
    <property type="match status" value="1"/>
</dbReference>
<evidence type="ECO:0000256" key="6">
    <source>
        <dbReference type="ARBA" id="ARBA00022989"/>
    </source>
</evidence>
<evidence type="ECO:0000313" key="10">
    <source>
        <dbReference type="Proteomes" id="UP000001819"/>
    </source>
</evidence>
<proteinExistence type="inferred from homology"/>
<dbReference type="KEGG" id="dpo:6902310"/>
<keyword evidence="10" id="KW-1185">Reference proteome</keyword>
<dbReference type="RefSeq" id="XP_002133837.1">
    <property type="nucleotide sequence ID" value="XM_002133801.2"/>
</dbReference>
<evidence type="ECO:0000256" key="5">
    <source>
        <dbReference type="ARBA" id="ARBA00022803"/>
    </source>
</evidence>
<keyword evidence="5" id="KW-0802">TPR repeat</keyword>
<accession>A0A6I8UYY6</accession>
<dbReference type="PANTHER" id="PTHR46208:SF1">
    <property type="entry name" value="MITOCHONDRIAL IMPORT RECEPTOR SUBUNIT TOM70"/>
    <property type="match status" value="1"/>
</dbReference>
<keyword evidence="2" id="KW-0812">Transmembrane</keyword>
<dbReference type="InterPro" id="IPR013105">
    <property type="entry name" value="TPR_2"/>
</dbReference>
<dbReference type="GO" id="GO:0008320">
    <property type="term" value="F:protein transmembrane transporter activity"/>
    <property type="evidence" value="ECO:0007669"/>
    <property type="project" value="TreeGrafter"/>
</dbReference>
<evidence type="ECO:0000256" key="8">
    <source>
        <dbReference type="ARBA" id="ARBA00023136"/>
    </source>
</evidence>
<dbReference type="STRING" id="46245.B5DLR2"/>
<gene>
    <name evidence="11" type="primary">LOC6902310</name>
</gene>
<dbReference type="InParanoid" id="B5DLR2"/>
<dbReference type="AlphaFoldDB" id="B5DLR2"/>
<dbReference type="Proteomes" id="UP000001819">
    <property type="component" value="Chromosome X"/>
</dbReference>
<keyword evidence="4" id="KW-1000">Mitochondrion outer membrane</keyword>
<sequence>MDMTLHKWQLGLIVGTPVVYGIGKYLVKKMSTPRPKAEAKAEEEEQPPPDGGPDVSAILAENNPLEASVETFGPKDGAGDSSDLEYRHLVADVGDYGMAMETEIRKHCQGMSVLYQNRAVWHVVLKNWDKVKEDSAKALEYDCRNGMAYLSRARAYDATGELQECLNDLEAARALFRVSSIANGSPEYESIQTFWKRVLLQGARADAKKIIRQRGPLFPSKVRINSYMQAFIADPLLKLSFPRPGKENEVLRGFPRALWAFREERFEDVIPACTEEIDTLEYWSQYKTEARLMRGTFHLLSGSFYECHQDFEAVIGDAKASNELRAYALIRSAALCFQLRRQNKAMDAFEQAERLVRDNPDVYHQRGLILSKLQHYEVALMDFEMAARLAPGHVSPLVLKHFTEYHLSSLENDPQRMETALKKLGEVPLAHPNSIDAYMMRGSLLARRKDFVEALLCFERATELAPKNPVLMVHRAILELKRHGNAELVLPMLYEAIELDPRCHMTYPILVTLEIKRNNPEKAIELLNQSCLHTGTYNEVLHACSMRNALMARTAARKKLGIDCDPSKTTV</sequence>
<keyword evidence="8" id="KW-0472">Membrane</keyword>
<dbReference type="SUPFAM" id="SSF48452">
    <property type="entry name" value="TPR-like"/>
    <property type="match status" value="3"/>
</dbReference>
<dbReference type="GO" id="GO:0030943">
    <property type="term" value="F:mitochondrion targeting sequence binding"/>
    <property type="evidence" value="ECO:0007669"/>
    <property type="project" value="TreeGrafter"/>
</dbReference>
<dbReference type="OMA" id="CRNGMAY"/>
<accession>B5DLR2</accession>
<evidence type="ECO:0000256" key="7">
    <source>
        <dbReference type="ARBA" id="ARBA00023128"/>
    </source>
</evidence>
<evidence type="ECO:0000313" key="11">
    <source>
        <dbReference type="RefSeq" id="XP_002133837.1"/>
    </source>
</evidence>
<keyword evidence="6" id="KW-1133">Transmembrane helix</keyword>
<dbReference type="GO" id="GO:0005741">
    <property type="term" value="C:mitochondrial outer membrane"/>
    <property type="evidence" value="ECO:0007669"/>
    <property type="project" value="UniProtKB-SubCell"/>
</dbReference>
<dbReference type="eggNOG" id="KOG0547">
    <property type="taxonomic scope" value="Eukaryota"/>
</dbReference>
<comment type="subcellular location">
    <subcellularLocation>
        <location evidence="1">Mitochondrion outer membrane</location>
        <topology evidence="1">Single-pass membrane protein</topology>
    </subcellularLocation>
</comment>
<dbReference type="Pfam" id="PF13181">
    <property type="entry name" value="TPR_8"/>
    <property type="match status" value="1"/>
</dbReference>
<reference evidence="11" key="1">
    <citation type="submission" date="2025-08" db="UniProtKB">
        <authorList>
            <consortium name="RefSeq"/>
        </authorList>
    </citation>
    <scope>IDENTIFICATION</scope>
    <source>
        <strain evidence="11">MV-25-SWS-2005</strain>
        <tissue evidence="11">Whole body</tissue>
    </source>
</reference>
<evidence type="ECO:0000256" key="4">
    <source>
        <dbReference type="ARBA" id="ARBA00022787"/>
    </source>
</evidence>